<dbReference type="Proteomes" id="UP000317977">
    <property type="component" value="Unassembled WGS sequence"/>
</dbReference>
<dbReference type="EMBL" id="SJPX01000003">
    <property type="protein sequence ID" value="TWU51194.1"/>
    <property type="molecule type" value="Genomic_DNA"/>
</dbReference>
<keyword evidence="3" id="KW-1185">Reference proteome</keyword>
<accession>A0A5C6ES60</accession>
<sequence>MSLSSGSTNEWRSEGLTLPSSSSSRRGSRRAKVRWISSPELSVARAAYVVATGTPCSDVKTESLLIGPIADINDRLLSASIDVSAFWNHYFADCFADFDLPEATASALMAAGCNEMQLDQTAKIVKNRLVDVRTAFQSRYPKLTEQLELRGRPLRERWDTYGEGLLREVERLIWKNSPPSDWWPTRTSAWLVQPLVGGDGGYDSGGSDGGERFWIEAMLTDADPQVPEVVRVAWLVTQVAIANHSRQRSGDTGLLAPWQYASVPLVLSAAAEVELVRGDELPIARAMELWNFGDPTTAARLTQWWKELTATPIPLPVALKKLVVT</sequence>
<protein>
    <submittedName>
        <fullName evidence="2">Uncharacterized protein</fullName>
    </submittedName>
</protein>
<evidence type="ECO:0000313" key="2">
    <source>
        <dbReference type="EMBL" id="TWU51194.1"/>
    </source>
</evidence>
<proteinExistence type="predicted"/>
<organism evidence="2 3">
    <name type="scientific">Rubripirellula reticaptiva</name>
    <dbReference type="NCBI Taxonomy" id="2528013"/>
    <lineage>
        <taxon>Bacteria</taxon>
        <taxon>Pseudomonadati</taxon>
        <taxon>Planctomycetota</taxon>
        <taxon>Planctomycetia</taxon>
        <taxon>Pirellulales</taxon>
        <taxon>Pirellulaceae</taxon>
        <taxon>Rubripirellula</taxon>
    </lineage>
</organism>
<reference evidence="2 3" key="1">
    <citation type="submission" date="2019-02" db="EMBL/GenBank/DDBJ databases">
        <title>Deep-cultivation of Planctomycetes and their phenomic and genomic characterization uncovers novel biology.</title>
        <authorList>
            <person name="Wiegand S."/>
            <person name="Jogler M."/>
            <person name="Boedeker C."/>
            <person name="Pinto D."/>
            <person name="Vollmers J."/>
            <person name="Rivas-Marin E."/>
            <person name="Kohn T."/>
            <person name="Peeters S.H."/>
            <person name="Heuer A."/>
            <person name="Rast P."/>
            <person name="Oberbeckmann S."/>
            <person name="Bunk B."/>
            <person name="Jeske O."/>
            <person name="Meyerdierks A."/>
            <person name="Storesund J.E."/>
            <person name="Kallscheuer N."/>
            <person name="Luecker S."/>
            <person name="Lage O.M."/>
            <person name="Pohl T."/>
            <person name="Merkel B.J."/>
            <person name="Hornburger P."/>
            <person name="Mueller R.-W."/>
            <person name="Bruemmer F."/>
            <person name="Labrenz M."/>
            <person name="Spormann A.M."/>
            <person name="Op Den Camp H."/>
            <person name="Overmann J."/>
            <person name="Amann R."/>
            <person name="Jetten M.S.M."/>
            <person name="Mascher T."/>
            <person name="Medema M.H."/>
            <person name="Devos D.P."/>
            <person name="Kaster A.-K."/>
            <person name="Ovreas L."/>
            <person name="Rohde M."/>
            <person name="Galperin M.Y."/>
            <person name="Jogler C."/>
        </authorList>
    </citation>
    <scope>NUCLEOTIDE SEQUENCE [LARGE SCALE GENOMIC DNA]</scope>
    <source>
        <strain evidence="2 3">Poly59</strain>
    </source>
</reference>
<comment type="caution">
    <text evidence="2">The sequence shown here is derived from an EMBL/GenBank/DDBJ whole genome shotgun (WGS) entry which is preliminary data.</text>
</comment>
<dbReference type="AlphaFoldDB" id="A0A5C6ES60"/>
<gene>
    <name evidence="2" type="ORF">Poly59_27850</name>
</gene>
<name>A0A5C6ES60_9BACT</name>
<evidence type="ECO:0000313" key="3">
    <source>
        <dbReference type="Proteomes" id="UP000317977"/>
    </source>
</evidence>
<feature type="compositionally biased region" description="Polar residues" evidence="1">
    <location>
        <begin position="1"/>
        <end position="10"/>
    </location>
</feature>
<feature type="region of interest" description="Disordered" evidence="1">
    <location>
        <begin position="1"/>
        <end position="25"/>
    </location>
</feature>
<evidence type="ECO:0000256" key="1">
    <source>
        <dbReference type="SAM" id="MobiDB-lite"/>
    </source>
</evidence>